<sequence>MEIPDPEPDPNPDPEPNPSQMPRIHPLVHSHANADAHAHAAQTLSGAPSGTRCGGYRCHYCFAVLVLVLALVRELLGRGVAGDGGTDANVMACD</sequence>
<keyword evidence="3" id="KW-1185">Reference proteome</keyword>
<name>A0A6A5UFA8_9PLEO</name>
<proteinExistence type="predicted"/>
<evidence type="ECO:0000313" key="3">
    <source>
        <dbReference type="Proteomes" id="UP000800035"/>
    </source>
</evidence>
<gene>
    <name evidence="2" type="ORF">CC80DRAFT_486948</name>
</gene>
<evidence type="ECO:0000313" key="2">
    <source>
        <dbReference type="EMBL" id="KAF1963591.1"/>
    </source>
</evidence>
<feature type="region of interest" description="Disordered" evidence="1">
    <location>
        <begin position="1"/>
        <end position="40"/>
    </location>
</feature>
<dbReference type="EMBL" id="ML976977">
    <property type="protein sequence ID" value="KAF1963591.1"/>
    <property type="molecule type" value="Genomic_DNA"/>
</dbReference>
<dbReference type="AlphaFoldDB" id="A0A6A5UFA8"/>
<reference evidence="2" key="1">
    <citation type="journal article" date="2020" name="Stud. Mycol.">
        <title>101 Dothideomycetes genomes: a test case for predicting lifestyles and emergence of pathogens.</title>
        <authorList>
            <person name="Haridas S."/>
            <person name="Albert R."/>
            <person name="Binder M."/>
            <person name="Bloem J."/>
            <person name="Labutti K."/>
            <person name="Salamov A."/>
            <person name="Andreopoulos B."/>
            <person name="Baker S."/>
            <person name="Barry K."/>
            <person name="Bills G."/>
            <person name="Bluhm B."/>
            <person name="Cannon C."/>
            <person name="Castanera R."/>
            <person name="Culley D."/>
            <person name="Daum C."/>
            <person name="Ezra D."/>
            <person name="Gonzalez J."/>
            <person name="Henrissat B."/>
            <person name="Kuo A."/>
            <person name="Liang C."/>
            <person name="Lipzen A."/>
            <person name="Lutzoni F."/>
            <person name="Magnuson J."/>
            <person name="Mondo S."/>
            <person name="Nolan M."/>
            <person name="Ohm R."/>
            <person name="Pangilinan J."/>
            <person name="Park H.-J."/>
            <person name="Ramirez L."/>
            <person name="Alfaro M."/>
            <person name="Sun H."/>
            <person name="Tritt A."/>
            <person name="Yoshinaga Y."/>
            <person name="Zwiers L.-H."/>
            <person name="Turgeon B."/>
            <person name="Goodwin S."/>
            <person name="Spatafora J."/>
            <person name="Crous P."/>
            <person name="Grigoriev I."/>
        </authorList>
    </citation>
    <scope>NUCLEOTIDE SEQUENCE</scope>
    <source>
        <strain evidence="2">CBS 675.92</strain>
    </source>
</reference>
<organism evidence="2 3">
    <name type="scientific">Byssothecium circinans</name>
    <dbReference type="NCBI Taxonomy" id="147558"/>
    <lineage>
        <taxon>Eukaryota</taxon>
        <taxon>Fungi</taxon>
        <taxon>Dikarya</taxon>
        <taxon>Ascomycota</taxon>
        <taxon>Pezizomycotina</taxon>
        <taxon>Dothideomycetes</taxon>
        <taxon>Pleosporomycetidae</taxon>
        <taxon>Pleosporales</taxon>
        <taxon>Massarineae</taxon>
        <taxon>Massarinaceae</taxon>
        <taxon>Byssothecium</taxon>
    </lineage>
</organism>
<dbReference type="Proteomes" id="UP000800035">
    <property type="component" value="Unassembled WGS sequence"/>
</dbReference>
<accession>A0A6A5UFA8</accession>
<evidence type="ECO:0000256" key="1">
    <source>
        <dbReference type="SAM" id="MobiDB-lite"/>
    </source>
</evidence>
<feature type="compositionally biased region" description="Acidic residues" evidence="1">
    <location>
        <begin position="1"/>
        <end position="12"/>
    </location>
</feature>
<protein>
    <submittedName>
        <fullName evidence="2">Uncharacterized protein</fullName>
    </submittedName>
</protein>